<accession>A0ABT2HC65</accession>
<reference evidence="1" key="1">
    <citation type="submission" date="2022-08" db="EMBL/GenBank/DDBJ databases">
        <authorList>
            <person name="Deng Y."/>
            <person name="Han X.-F."/>
            <person name="Zhang Y.-Q."/>
        </authorList>
    </citation>
    <scope>NUCLEOTIDE SEQUENCE</scope>
    <source>
        <strain evidence="1">CPCC 203386</strain>
    </source>
</reference>
<feature type="non-terminal residue" evidence="1">
    <location>
        <position position="1"/>
    </location>
</feature>
<dbReference type="EMBL" id="JANLCJ010000752">
    <property type="protein sequence ID" value="MCS5737484.1"/>
    <property type="molecule type" value="Genomic_DNA"/>
</dbReference>
<gene>
    <name evidence="1" type="ORF">N1032_27515</name>
</gene>
<evidence type="ECO:0000313" key="2">
    <source>
        <dbReference type="Proteomes" id="UP001165586"/>
    </source>
</evidence>
<organism evidence="1 2">
    <name type="scientific">Herbiconiux daphne</name>
    <dbReference type="NCBI Taxonomy" id="2970914"/>
    <lineage>
        <taxon>Bacteria</taxon>
        <taxon>Bacillati</taxon>
        <taxon>Actinomycetota</taxon>
        <taxon>Actinomycetes</taxon>
        <taxon>Micrococcales</taxon>
        <taxon>Microbacteriaceae</taxon>
        <taxon>Herbiconiux</taxon>
    </lineage>
</organism>
<name>A0ABT2HC65_9MICO</name>
<proteinExistence type="predicted"/>
<comment type="caution">
    <text evidence="1">The sequence shown here is derived from an EMBL/GenBank/DDBJ whole genome shotgun (WGS) entry which is preliminary data.</text>
</comment>
<dbReference type="Proteomes" id="UP001165586">
    <property type="component" value="Unassembled WGS sequence"/>
</dbReference>
<protein>
    <submittedName>
        <fullName evidence="1">Uncharacterized protein</fullName>
    </submittedName>
</protein>
<sequence>FVISQDDIFTHDGSSRQSIVTDIIKEKLLGEITSVNYQGAKVFAYPTRKEIWVCYPSQAAQEGSDKNYACDRAAIWNWKTGAWSFTDLPGILWMNEVTSPDNDQRAWLFPDRSGNKPILPISDIKLDSPIYSLGIGDNFRMDVIYKQREGLMGNEYLTWTSSDPSIADFGIFNGDGSV</sequence>
<keyword evidence="2" id="KW-1185">Reference proteome</keyword>
<feature type="non-terminal residue" evidence="1">
    <location>
        <position position="178"/>
    </location>
</feature>
<dbReference type="RefSeq" id="WP_259543903.1">
    <property type="nucleotide sequence ID" value="NZ_JANLCJ010000752.1"/>
</dbReference>
<evidence type="ECO:0000313" key="1">
    <source>
        <dbReference type="EMBL" id="MCS5737484.1"/>
    </source>
</evidence>